<comment type="caution">
    <text evidence="1">The sequence shown here is derived from an EMBL/GenBank/DDBJ whole genome shotgun (WGS) entry which is preliminary data.</text>
</comment>
<dbReference type="Pfam" id="PF14026">
    <property type="entry name" value="SCO4226-like"/>
    <property type="match status" value="1"/>
</dbReference>
<dbReference type="InterPro" id="IPR025336">
    <property type="entry name" value="SCO4226-like"/>
</dbReference>
<organism evidence="1 2">
    <name type="scientific">Antrihabitans stalactiti</name>
    <dbReference type="NCBI Taxonomy" id="2584121"/>
    <lineage>
        <taxon>Bacteria</taxon>
        <taxon>Bacillati</taxon>
        <taxon>Actinomycetota</taxon>
        <taxon>Actinomycetes</taxon>
        <taxon>Mycobacteriales</taxon>
        <taxon>Nocardiaceae</taxon>
        <taxon>Antrihabitans</taxon>
    </lineage>
</organism>
<accession>A0A848KSQ4</accession>
<protein>
    <submittedName>
        <fullName evidence="1">DUF4242 domain-containing protein</fullName>
    </submittedName>
</protein>
<dbReference type="Proteomes" id="UP000535543">
    <property type="component" value="Unassembled WGS sequence"/>
</dbReference>
<proteinExistence type="predicted"/>
<dbReference type="EMBL" id="VCQU01000011">
    <property type="protein sequence ID" value="NMN98587.1"/>
    <property type="molecule type" value="Genomic_DNA"/>
</dbReference>
<reference evidence="1 2" key="2">
    <citation type="submission" date="2020-06" db="EMBL/GenBank/DDBJ databases">
        <title>Antribacter stalactiti gen. nov., sp. nov., a new member of the family Nacardiaceae isolated from a cave.</title>
        <authorList>
            <person name="Kim I.S."/>
        </authorList>
    </citation>
    <scope>NUCLEOTIDE SEQUENCE [LARGE SCALE GENOMIC DNA]</scope>
    <source>
        <strain evidence="1 2">YC2-7</strain>
    </source>
</reference>
<reference evidence="1 2" key="1">
    <citation type="submission" date="2019-05" db="EMBL/GenBank/DDBJ databases">
        <authorList>
            <person name="Lee S.D."/>
        </authorList>
    </citation>
    <scope>NUCLEOTIDE SEQUENCE [LARGE SCALE GENOMIC DNA]</scope>
    <source>
        <strain evidence="1 2">YC2-7</strain>
    </source>
</reference>
<sequence>MPKFVIEREMPSVGQLTQPEFVGAAAQSNAVLDKLPTVQWQHSYVTGDKLYCVYIAEDEDGVREHAELSGFPANKISRVVTILDPTSADA</sequence>
<dbReference type="AlphaFoldDB" id="A0A848KSQ4"/>
<evidence type="ECO:0000313" key="2">
    <source>
        <dbReference type="Proteomes" id="UP000535543"/>
    </source>
</evidence>
<keyword evidence="2" id="KW-1185">Reference proteome</keyword>
<evidence type="ECO:0000313" key="1">
    <source>
        <dbReference type="EMBL" id="NMN98587.1"/>
    </source>
</evidence>
<gene>
    <name evidence="1" type="ORF">FGL95_26485</name>
</gene>
<name>A0A848KSQ4_9NOCA</name>